<dbReference type="OrthoDB" id="691673at2759"/>
<dbReference type="PANTHER" id="PTHR33492">
    <property type="entry name" value="OSJNBA0043A12.37 PROTEIN-RELATED"/>
    <property type="match status" value="1"/>
</dbReference>
<proteinExistence type="predicted"/>
<dbReference type="Pfam" id="PF13837">
    <property type="entry name" value="Myb_DNA-bind_4"/>
    <property type="match status" value="1"/>
</dbReference>
<dbReference type="EMBL" id="BFEA01000224">
    <property type="protein sequence ID" value="GBG75407.1"/>
    <property type="molecule type" value="Genomic_DNA"/>
</dbReference>
<keyword evidence="4" id="KW-1185">Reference proteome</keyword>
<feature type="compositionally biased region" description="Polar residues" evidence="1">
    <location>
        <begin position="76"/>
        <end position="100"/>
    </location>
</feature>
<dbReference type="Gene3D" id="1.10.10.60">
    <property type="entry name" value="Homeodomain-like"/>
    <property type="match status" value="1"/>
</dbReference>
<name>A0A388KZB9_CHABU</name>
<reference evidence="3 4" key="1">
    <citation type="journal article" date="2018" name="Cell">
        <title>The Chara Genome: Secondary Complexity and Implications for Plant Terrestrialization.</title>
        <authorList>
            <person name="Nishiyama T."/>
            <person name="Sakayama H."/>
            <person name="Vries J.D."/>
            <person name="Buschmann H."/>
            <person name="Saint-Marcoux D."/>
            <person name="Ullrich K.K."/>
            <person name="Haas F.B."/>
            <person name="Vanderstraeten L."/>
            <person name="Becker D."/>
            <person name="Lang D."/>
            <person name="Vosolsobe S."/>
            <person name="Rombauts S."/>
            <person name="Wilhelmsson P.K.I."/>
            <person name="Janitza P."/>
            <person name="Kern R."/>
            <person name="Heyl A."/>
            <person name="Rumpler F."/>
            <person name="Villalobos L.I.A.C."/>
            <person name="Clay J.M."/>
            <person name="Skokan R."/>
            <person name="Toyoda A."/>
            <person name="Suzuki Y."/>
            <person name="Kagoshima H."/>
            <person name="Schijlen E."/>
            <person name="Tajeshwar N."/>
            <person name="Catarino B."/>
            <person name="Hetherington A.J."/>
            <person name="Saltykova A."/>
            <person name="Bonnot C."/>
            <person name="Breuninger H."/>
            <person name="Symeonidi A."/>
            <person name="Radhakrishnan G.V."/>
            <person name="Van Nieuwerburgh F."/>
            <person name="Deforce D."/>
            <person name="Chang C."/>
            <person name="Karol K.G."/>
            <person name="Hedrich R."/>
            <person name="Ulvskov P."/>
            <person name="Glockner G."/>
            <person name="Delwiche C.F."/>
            <person name="Petrasek J."/>
            <person name="Van de Peer Y."/>
            <person name="Friml J."/>
            <person name="Beilby M."/>
            <person name="Dolan L."/>
            <person name="Kohara Y."/>
            <person name="Sugano S."/>
            <person name="Fujiyama A."/>
            <person name="Delaux P.-M."/>
            <person name="Quint M."/>
            <person name="TheiBen G."/>
            <person name="Hagemann M."/>
            <person name="Harholt J."/>
            <person name="Dunand C."/>
            <person name="Zachgo S."/>
            <person name="Langdale J."/>
            <person name="Maumus F."/>
            <person name="Straeten D.V.D."/>
            <person name="Gould S.B."/>
            <person name="Rensing S.A."/>
        </authorList>
    </citation>
    <scope>NUCLEOTIDE SEQUENCE [LARGE SCALE GENOMIC DNA]</scope>
    <source>
        <strain evidence="3 4">S276</strain>
    </source>
</reference>
<feature type="region of interest" description="Disordered" evidence="1">
    <location>
        <begin position="426"/>
        <end position="461"/>
    </location>
</feature>
<protein>
    <recommendedName>
        <fullName evidence="2">Myb/SANT-like DNA-binding domain-containing protein</fullName>
    </recommendedName>
</protein>
<feature type="compositionally biased region" description="Low complexity" evidence="1">
    <location>
        <begin position="129"/>
        <end position="141"/>
    </location>
</feature>
<gene>
    <name evidence="3" type="ORF">CBR_g20037</name>
</gene>
<evidence type="ECO:0000313" key="3">
    <source>
        <dbReference type="EMBL" id="GBG75407.1"/>
    </source>
</evidence>
<feature type="compositionally biased region" description="Polar residues" evidence="1">
    <location>
        <begin position="164"/>
        <end position="179"/>
    </location>
</feature>
<feature type="compositionally biased region" description="Polar residues" evidence="1">
    <location>
        <begin position="246"/>
        <end position="258"/>
    </location>
</feature>
<sequence length="534" mass="56829">MDGGSFTSQLYSESGGSQGVEVCEDMNVHLESNRYRASLSATTWQYVPDSQLSGDTRSQFVARAADPRAAYIVGSMDSSSSFGRGTYPPQSQPRGTQPSIGGTAFHSPQPYAGRGGSSRTNAGAWGSNPQQSSQPSSHRPQCMPPLAQPVVSRGVVGGGETFVNGRSSPVDQGYRQQTPMGPGTIRYDDGGATAPTPGGGDRQRGSASRGVHTPPSGNCRSRDGERLSFSHPTVGVDSVPSERQGRNVSNTGGTQDTSARSRECSVEDDGSGRPPKEGGAGERKKGGKSTTVPKKNTLWTLEERVLLAKISGEDDALMADAEGVHSLMTRGRRYDWIADRMKENAFARTGEDCRKKWTELQKKVREIRDACDGSDKQPYWDLTTEARKKLNIPMTFERPLWDAMEWYRLKAAFTMDNTMASEELRGMGSATASEAGSEGGGTETSGGAPKTRRTDSGKVCGSDVGQGVSAMAVAMEDTSRRLCKGLDTAVGTLASATTEGAALMAARLGDMATEIGHVAGAMRQGTPFWSCSWV</sequence>
<dbReference type="Gramene" id="GBG75407">
    <property type="protein sequence ID" value="GBG75407"/>
    <property type="gene ID" value="CBR_g20037"/>
</dbReference>
<accession>A0A388KZB9</accession>
<dbReference type="AlphaFoldDB" id="A0A388KZB9"/>
<feature type="compositionally biased region" description="Basic and acidic residues" evidence="1">
    <location>
        <begin position="259"/>
        <end position="284"/>
    </location>
</feature>
<comment type="caution">
    <text evidence="3">The sequence shown here is derived from an EMBL/GenBank/DDBJ whole genome shotgun (WGS) entry which is preliminary data.</text>
</comment>
<evidence type="ECO:0000259" key="2">
    <source>
        <dbReference type="Pfam" id="PF13837"/>
    </source>
</evidence>
<organism evidence="3 4">
    <name type="scientific">Chara braunii</name>
    <name type="common">Braun's stonewort</name>
    <dbReference type="NCBI Taxonomy" id="69332"/>
    <lineage>
        <taxon>Eukaryota</taxon>
        <taxon>Viridiplantae</taxon>
        <taxon>Streptophyta</taxon>
        <taxon>Charophyceae</taxon>
        <taxon>Charales</taxon>
        <taxon>Characeae</taxon>
        <taxon>Chara</taxon>
    </lineage>
</organism>
<dbReference type="InterPro" id="IPR044822">
    <property type="entry name" value="Myb_DNA-bind_4"/>
</dbReference>
<dbReference type="Proteomes" id="UP000265515">
    <property type="component" value="Unassembled WGS sequence"/>
</dbReference>
<evidence type="ECO:0000256" key="1">
    <source>
        <dbReference type="SAM" id="MobiDB-lite"/>
    </source>
</evidence>
<feature type="region of interest" description="Disordered" evidence="1">
    <location>
        <begin position="76"/>
        <end position="295"/>
    </location>
</feature>
<feature type="domain" description="Myb/SANT-like DNA-binding" evidence="2">
    <location>
        <begin position="299"/>
        <end position="376"/>
    </location>
</feature>
<evidence type="ECO:0000313" key="4">
    <source>
        <dbReference type="Proteomes" id="UP000265515"/>
    </source>
</evidence>
<dbReference type="PANTHER" id="PTHR33492:SF11">
    <property type="entry name" value="OS04G0670900 PROTEIN"/>
    <property type="match status" value="1"/>
</dbReference>